<dbReference type="GO" id="GO:0005778">
    <property type="term" value="C:peroxisomal membrane"/>
    <property type="evidence" value="ECO:0007669"/>
    <property type="project" value="TreeGrafter"/>
</dbReference>
<dbReference type="EMBL" id="CP000496">
    <property type="protein sequence ID" value="ABN64847.1"/>
    <property type="molecule type" value="Genomic_DNA"/>
</dbReference>
<accession>A3LNF4</accession>
<dbReference type="OMA" id="CLGTFFN"/>
<dbReference type="InterPro" id="IPR007248">
    <property type="entry name" value="Mpv17_PMP22"/>
</dbReference>
<protein>
    <submittedName>
        <fullName evidence="7">Uncharacterized protein</fullName>
    </submittedName>
</protein>
<evidence type="ECO:0000256" key="4">
    <source>
        <dbReference type="ARBA" id="ARBA00022989"/>
    </source>
</evidence>
<dbReference type="Pfam" id="PF04117">
    <property type="entry name" value="Mpv17_PMP22"/>
    <property type="match status" value="1"/>
</dbReference>
<reference evidence="7 8" key="1">
    <citation type="journal article" date="2007" name="Nat. Biotechnol.">
        <title>Genome sequence of the lignocellulose-bioconverting and xylose-fermenting yeast Pichia stipitis.</title>
        <authorList>
            <person name="Jeffries T.W."/>
            <person name="Grigoriev I.V."/>
            <person name="Grimwood J."/>
            <person name="Laplaza J.M."/>
            <person name="Aerts A."/>
            <person name="Salamov A."/>
            <person name="Schmutz J."/>
            <person name="Lindquist E."/>
            <person name="Dehal P."/>
            <person name="Shapiro H."/>
            <person name="Jin Y.S."/>
            <person name="Passoth V."/>
            <person name="Richardson P.M."/>
        </authorList>
    </citation>
    <scope>NUCLEOTIDE SEQUENCE [LARGE SCALE GENOMIC DNA]</scope>
    <source>
        <strain evidence="8">ATCC 58785 / CBS 6054 / NBRC 10063 / NRRL Y-11545</strain>
    </source>
</reference>
<feature type="transmembrane region" description="Helical" evidence="6">
    <location>
        <begin position="181"/>
        <end position="200"/>
    </location>
</feature>
<dbReference type="OrthoDB" id="860at2759"/>
<organism evidence="7 8">
    <name type="scientific">Scheffersomyces stipitis (strain ATCC 58785 / CBS 6054 / NBRC 10063 / NRRL Y-11545)</name>
    <name type="common">Yeast</name>
    <name type="synonym">Pichia stipitis</name>
    <dbReference type="NCBI Taxonomy" id="322104"/>
    <lineage>
        <taxon>Eukaryota</taxon>
        <taxon>Fungi</taxon>
        <taxon>Dikarya</taxon>
        <taxon>Ascomycota</taxon>
        <taxon>Saccharomycotina</taxon>
        <taxon>Pichiomycetes</taxon>
        <taxon>Debaryomycetaceae</taxon>
        <taxon>Scheffersomyces</taxon>
    </lineage>
</organism>
<dbReference type="InParanoid" id="A3LNF4"/>
<comment type="similarity">
    <text evidence="2 6">Belongs to the peroxisomal membrane protein PXMP2/4 family.</text>
</comment>
<evidence type="ECO:0000313" key="8">
    <source>
        <dbReference type="Proteomes" id="UP000002258"/>
    </source>
</evidence>
<proteinExistence type="inferred from homology"/>
<evidence type="ECO:0000256" key="2">
    <source>
        <dbReference type="ARBA" id="ARBA00006824"/>
    </source>
</evidence>
<dbReference type="PANTHER" id="PTHR11266:SF93">
    <property type="entry name" value="INTEGRAL MEMBRANE PROTEIN 25D9-6"/>
    <property type="match status" value="1"/>
</dbReference>
<keyword evidence="3 6" id="KW-0812">Transmembrane</keyword>
<dbReference type="eggNOG" id="KOG1944">
    <property type="taxonomic scope" value="Eukaryota"/>
</dbReference>
<evidence type="ECO:0000313" key="7">
    <source>
        <dbReference type="EMBL" id="ABN64847.1"/>
    </source>
</evidence>
<dbReference type="KEGG" id="pic:PICST_29573"/>
<comment type="subcellular location">
    <subcellularLocation>
        <location evidence="1">Membrane</location>
        <topology evidence="1">Multi-pass membrane protein</topology>
    </subcellularLocation>
</comment>
<feature type="transmembrane region" description="Helical" evidence="6">
    <location>
        <begin position="64"/>
        <end position="83"/>
    </location>
</feature>
<dbReference type="RefSeq" id="XP_001382876.1">
    <property type="nucleotide sequence ID" value="XM_001382839.1"/>
</dbReference>
<sequence length="222" mass="25011">MSGLSNLNKQYLTYLVKYPLLTKAVTAGVFSGLSEIVSSGITNEFKETVVFGKYKVKHFFTRKLLTMIIYGSLIATPISHNLYEIINNKLFVGTLTTKGKILKILTSLSTVTPLLSACFTAWIALINNYEIGKEFSPCTEIKKIIAIAKAGLKKGYTTVLKSSLVTSFFSLIVAQKFIPPQLWVVFFNLVYFVLGTYQNTKLKLAQKKLRLQQEKEQEKKEE</sequence>
<keyword evidence="8" id="KW-1185">Reference proteome</keyword>
<dbReference type="AlphaFoldDB" id="A3LNF4"/>
<dbReference type="Proteomes" id="UP000002258">
    <property type="component" value="Chromosome 2"/>
</dbReference>
<dbReference type="GeneID" id="4837276"/>
<dbReference type="HOGENOM" id="CLU_066033_2_0_1"/>
<evidence type="ECO:0000256" key="5">
    <source>
        <dbReference type="ARBA" id="ARBA00023136"/>
    </source>
</evidence>
<evidence type="ECO:0000256" key="3">
    <source>
        <dbReference type="ARBA" id="ARBA00022692"/>
    </source>
</evidence>
<evidence type="ECO:0000256" key="1">
    <source>
        <dbReference type="ARBA" id="ARBA00004141"/>
    </source>
</evidence>
<feature type="transmembrane region" description="Helical" evidence="6">
    <location>
        <begin position="103"/>
        <end position="126"/>
    </location>
</feature>
<name>A3LNF4_PICST</name>
<dbReference type="PANTHER" id="PTHR11266">
    <property type="entry name" value="PEROXISOMAL MEMBRANE PROTEIN 2, PXMP2 MPV17"/>
    <property type="match status" value="1"/>
</dbReference>
<keyword evidence="5 6" id="KW-0472">Membrane</keyword>
<gene>
    <name evidence="7" type="ORF">PICST_29573</name>
</gene>
<evidence type="ECO:0000256" key="6">
    <source>
        <dbReference type="RuleBase" id="RU363053"/>
    </source>
</evidence>
<keyword evidence="4 6" id="KW-1133">Transmembrane helix</keyword>